<dbReference type="KEGG" id="sla:SERLADRAFT_346612"/>
<dbReference type="EMBL" id="GL945430">
    <property type="protein sequence ID" value="EGO28329.1"/>
    <property type="molecule type" value="Genomic_DNA"/>
</dbReference>
<name>F8NK17_SERL9</name>
<gene>
    <name evidence="1" type="ORF">SERLADRAFT_346612</name>
</gene>
<proteinExistence type="predicted"/>
<sequence>MHTYLFQKKICLNVCVEDLARGTVHPRSALLDSSTNSIFIDQVLAEQNGLPLVKLDVSIPIYNIDGTLNAGGCITHRYYLWSSAKDTENESSQKLPN</sequence>
<accession>F8NK17</accession>
<organism>
    <name type="scientific">Serpula lacrymans var. lacrymans (strain S7.9)</name>
    <name type="common">Dry rot fungus</name>
    <dbReference type="NCBI Taxonomy" id="578457"/>
    <lineage>
        <taxon>Eukaryota</taxon>
        <taxon>Fungi</taxon>
        <taxon>Dikarya</taxon>
        <taxon>Basidiomycota</taxon>
        <taxon>Agaricomycotina</taxon>
        <taxon>Agaricomycetes</taxon>
        <taxon>Agaricomycetidae</taxon>
        <taxon>Boletales</taxon>
        <taxon>Coniophorineae</taxon>
        <taxon>Serpulaceae</taxon>
        <taxon>Serpula</taxon>
    </lineage>
</organism>
<dbReference type="Proteomes" id="UP000008064">
    <property type="component" value="Unassembled WGS sequence"/>
</dbReference>
<evidence type="ECO:0000313" key="1">
    <source>
        <dbReference type="EMBL" id="EGO28329.1"/>
    </source>
</evidence>
<dbReference type="OrthoDB" id="3257486at2759"/>
<dbReference type="HOGENOM" id="CLU_000384_32_1_1"/>
<protein>
    <submittedName>
        <fullName evidence="1">Uncharacterized protein</fullName>
    </submittedName>
</protein>
<dbReference type="GeneID" id="18809106"/>
<reference evidence="1" key="1">
    <citation type="submission" date="2011-04" db="EMBL/GenBank/DDBJ databases">
        <title>Evolution of plant cell wall degrading machinery underlies the functional diversity of forest fungi.</title>
        <authorList>
            <consortium name="US DOE Joint Genome Institute (JGI-PGF)"/>
            <person name="Eastwood D.C."/>
            <person name="Floudas D."/>
            <person name="Binder M."/>
            <person name="Majcherczyk A."/>
            <person name="Schneider P."/>
            <person name="Aerts A."/>
            <person name="Asiegbu F.O."/>
            <person name="Baker S.E."/>
            <person name="Barry K."/>
            <person name="Bendiksby M."/>
            <person name="Blumentritt M."/>
            <person name="Coutinho P.M."/>
            <person name="Cullen D."/>
            <person name="Cullen D."/>
            <person name="Gathman A."/>
            <person name="Goodell B."/>
            <person name="Henrissat B."/>
            <person name="Ihrmark K."/>
            <person name="Kauserud H."/>
            <person name="Kohler A."/>
            <person name="LaButti K."/>
            <person name="Lapidus A."/>
            <person name="Lavin J.L."/>
            <person name="Lee Y.-H."/>
            <person name="Lindquist E."/>
            <person name="Lilly W."/>
            <person name="Lucas S."/>
            <person name="Morin E."/>
            <person name="Murat C."/>
            <person name="Oguiza J.A."/>
            <person name="Park J."/>
            <person name="Pisabarro A.G."/>
            <person name="Riley R."/>
            <person name="Rosling A."/>
            <person name="Salamov A."/>
            <person name="Schmidt O."/>
            <person name="Schmutz J."/>
            <person name="Skrede I."/>
            <person name="Stenlid J."/>
            <person name="Wiebenga A."/>
            <person name="Xie X."/>
            <person name="Kues U."/>
            <person name="Hibbett D.S."/>
            <person name="Hoffmeister D."/>
            <person name="Hogberg N."/>
            <person name="Martin F."/>
            <person name="Grigoriev I.V."/>
            <person name="Watkinson S.C."/>
        </authorList>
    </citation>
    <scope>NUCLEOTIDE SEQUENCE</scope>
    <source>
        <strain evidence="1">S7.9</strain>
    </source>
</reference>
<dbReference type="AlphaFoldDB" id="F8NK17"/>
<dbReference type="RefSeq" id="XP_007314528.1">
    <property type="nucleotide sequence ID" value="XM_007314466.1"/>
</dbReference>